<evidence type="ECO:0000313" key="4">
    <source>
        <dbReference type="EMBL" id="HIP16698.1"/>
    </source>
</evidence>
<name>A0A832YTD8_9EURY</name>
<keyword evidence="1 3" id="KW-0396">Initiation factor</keyword>
<dbReference type="HAMAP" id="MF_00032">
    <property type="entry name" value="eIF_6"/>
    <property type="match status" value="1"/>
</dbReference>
<dbReference type="EMBL" id="DQSV01000004">
    <property type="protein sequence ID" value="HIP16698.1"/>
    <property type="molecule type" value="Genomic_DNA"/>
</dbReference>
<proteinExistence type="inferred from homology"/>
<keyword evidence="2 3" id="KW-0648">Protein biosynthesis</keyword>
<protein>
    <recommendedName>
        <fullName evidence="3">Translation initiation factor 6</fullName>
        <shortName evidence="3">aIF-6</shortName>
    </recommendedName>
</protein>
<gene>
    <name evidence="3" type="primary">eif6</name>
    <name evidence="4" type="ORF">EYG76_00115</name>
</gene>
<evidence type="ECO:0000313" key="5">
    <source>
        <dbReference type="Proteomes" id="UP000605144"/>
    </source>
</evidence>
<reference evidence="4" key="1">
    <citation type="journal article" date="2020" name="ISME J.">
        <title>Gammaproteobacteria mediating utilization of methyl-, sulfur- and petroleum organic compounds in deep ocean hydrothermal plumes.</title>
        <authorList>
            <person name="Zhou Z."/>
            <person name="Liu Y."/>
            <person name="Pan J."/>
            <person name="Cron B.R."/>
            <person name="Toner B.M."/>
            <person name="Anantharaman K."/>
            <person name="Breier J.A."/>
            <person name="Dick G.J."/>
            <person name="Li M."/>
        </authorList>
    </citation>
    <scope>NUCLEOTIDE SEQUENCE</scope>
    <source>
        <strain evidence="4">SZUA-1385</strain>
    </source>
</reference>
<dbReference type="SMART" id="SM00654">
    <property type="entry name" value="eIF6"/>
    <property type="match status" value="1"/>
</dbReference>
<dbReference type="SUPFAM" id="SSF55909">
    <property type="entry name" value="Pentein"/>
    <property type="match status" value="1"/>
</dbReference>
<accession>A0A832YTD8</accession>
<dbReference type="Proteomes" id="UP000605144">
    <property type="component" value="Unassembled WGS sequence"/>
</dbReference>
<dbReference type="GO" id="GO:0043022">
    <property type="term" value="F:ribosome binding"/>
    <property type="evidence" value="ECO:0007669"/>
    <property type="project" value="InterPro"/>
</dbReference>
<sequence>MRIIREYFSGISTIGVLSLATEKFGLFPHFIEEQSLDKYSKILNIPVKKINIGNSSLIGSLCAANSYGMILPSSFTLDKEMDILYDFMKENDIDITIKRLTSKNTAFGNLISANDKGCVISKELEKYKREIEDILDVEVMVDNIAGLATVGSNIVITNKGGLLHPNTTEEEIDRLKDIFKVNILERGTANKGITSVGACIIANSKGAIVGGDTTGPEMLKIEEGLDLID</sequence>
<comment type="similarity">
    <text evidence="3">Belongs to the eIF-6 family.</text>
</comment>
<dbReference type="GO" id="GO:0003743">
    <property type="term" value="F:translation initiation factor activity"/>
    <property type="evidence" value="ECO:0007669"/>
    <property type="project" value="UniProtKB-UniRule"/>
</dbReference>
<evidence type="ECO:0000256" key="1">
    <source>
        <dbReference type="ARBA" id="ARBA00022540"/>
    </source>
</evidence>
<comment type="caution">
    <text evidence="4">The sequence shown here is derived from an EMBL/GenBank/DDBJ whole genome shotgun (WGS) entry which is preliminary data.</text>
</comment>
<dbReference type="AlphaFoldDB" id="A0A832YTD8"/>
<dbReference type="Gene3D" id="3.75.10.10">
    <property type="entry name" value="L-arginine/glycine Amidinotransferase, Chain A"/>
    <property type="match status" value="1"/>
</dbReference>
<dbReference type="InterPro" id="IPR002769">
    <property type="entry name" value="eIF6"/>
</dbReference>
<dbReference type="NCBIfam" id="NF003127">
    <property type="entry name" value="PRK04046.1-3"/>
    <property type="match status" value="1"/>
</dbReference>
<dbReference type="Pfam" id="PF01912">
    <property type="entry name" value="eIF-6"/>
    <property type="match status" value="1"/>
</dbReference>
<organism evidence="4 5">
    <name type="scientific">Methanothermococcus okinawensis</name>
    <dbReference type="NCBI Taxonomy" id="155863"/>
    <lineage>
        <taxon>Archaea</taxon>
        <taxon>Methanobacteriati</taxon>
        <taxon>Methanobacteriota</taxon>
        <taxon>Methanomada group</taxon>
        <taxon>Methanococci</taxon>
        <taxon>Methanococcales</taxon>
        <taxon>Methanococcaceae</taxon>
        <taxon>Methanothermococcus</taxon>
    </lineage>
</organism>
<dbReference type="GO" id="GO:0042256">
    <property type="term" value="P:cytosolic ribosome assembly"/>
    <property type="evidence" value="ECO:0007669"/>
    <property type="project" value="InterPro"/>
</dbReference>
<dbReference type="NCBIfam" id="TIGR00323">
    <property type="entry name" value="eIF-6"/>
    <property type="match status" value="1"/>
</dbReference>
<dbReference type="PANTHER" id="PTHR10784">
    <property type="entry name" value="TRANSLATION INITIATION FACTOR 6"/>
    <property type="match status" value="1"/>
</dbReference>
<dbReference type="PIRSF" id="PIRSF006413">
    <property type="entry name" value="IF-6"/>
    <property type="match status" value="1"/>
</dbReference>
<evidence type="ECO:0000256" key="3">
    <source>
        <dbReference type="HAMAP-Rule" id="MF_00032"/>
    </source>
</evidence>
<evidence type="ECO:0000256" key="2">
    <source>
        <dbReference type="ARBA" id="ARBA00022917"/>
    </source>
</evidence>
<comment type="function">
    <text evidence="3">Binds to the 50S ribosomal subunit and prevents its association with the 30S ribosomal subunit to form the 70S initiation complex.</text>
</comment>